<sequence length="86" mass="9744">MRSILIGRLPFLGILRCKEPGKLGLSHQREHCQATCRGILFEQSGSMRLEAYTDPNFERSIVDRRSTTGYCTCGNLVTWGYVNNYG</sequence>
<proteinExistence type="predicted"/>
<reference evidence="2" key="3">
    <citation type="submission" date="2015-04" db="UniProtKB">
        <authorList>
            <consortium name="EnsemblPlants"/>
        </authorList>
    </citation>
    <scope>IDENTIFICATION</scope>
    <source>
        <strain evidence="2">cv. Jemalong A17</strain>
    </source>
</reference>
<reference evidence="1 3" key="1">
    <citation type="journal article" date="2011" name="Nature">
        <title>The Medicago genome provides insight into the evolution of rhizobial symbioses.</title>
        <authorList>
            <person name="Young N.D."/>
            <person name="Debelle F."/>
            <person name="Oldroyd G.E."/>
            <person name="Geurts R."/>
            <person name="Cannon S.B."/>
            <person name="Udvardi M.K."/>
            <person name="Benedito V.A."/>
            <person name="Mayer K.F."/>
            <person name="Gouzy J."/>
            <person name="Schoof H."/>
            <person name="Van de Peer Y."/>
            <person name="Proost S."/>
            <person name="Cook D.R."/>
            <person name="Meyers B.C."/>
            <person name="Spannagl M."/>
            <person name="Cheung F."/>
            <person name="De Mita S."/>
            <person name="Krishnakumar V."/>
            <person name="Gundlach H."/>
            <person name="Zhou S."/>
            <person name="Mudge J."/>
            <person name="Bharti A.K."/>
            <person name="Murray J.D."/>
            <person name="Naoumkina M.A."/>
            <person name="Rosen B."/>
            <person name="Silverstein K.A."/>
            <person name="Tang H."/>
            <person name="Rombauts S."/>
            <person name="Zhao P.X."/>
            <person name="Zhou P."/>
            <person name="Barbe V."/>
            <person name="Bardou P."/>
            <person name="Bechner M."/>
            <person name="Bellec A."/>
            <person name="Berger A."/>
            <person name="Berges H."/>
            <person name="Bidwell S."/>
            <person name="Bisseling T."/>
            <person name="Choisne N."/>
            <person name="Couloux A."/>
            <person name="Denny R."/>
            <person name="Deshpande S."/>
            <person name="Dai X."/>
            <person name="Doyle J.J."/>
            <person name="Dudez A.M."/>
            <person name="Farmer A.D."/>
            <person name="Fouteau S."/>
            <person name="Franken C."/>
            <person name="Gibelin C."/>
            <person name="Gish J."/>
            <person name="Goldstein S."/>
            <person name="Gonzalez A.J."/>
            <person name="Green P.J."/>
            <person name="Hallab A."/>
            <person name="Hartog M."/>
            <person name="Hua A."/>
            <person name="Humphray S.J."/>
            <person name="Jeong D.H."/>
            <person name="Jing Y."/>
            <person name="Jocker A."/>
            <person name="Kenton S.M."/>
            <person name="Kim D.J."/>
            <person name="Klee K."/>
            <person name="Lai H."/>
            <person name="Lang C."/>
            <person name="Lin S."/>
            <person name="Macmil S.L."/>
            <person name="Magdelenat G."/>
            <person name="Matthews L."/>
            <person name="McCorrison J."/>
            <person name="Monaghan E.L."/>
            <person name="Mun J.H."/>
            <person name="Najar F.Z."/>
            <person name="Nicholson C."/>
            <person name="Noirot C."/>
            <person name="O'Bleness M."/>
            <person name="Paule C.R."/>
            <person name="Poulain J."/>
            <person name="Prion F."/>
            <person name="Qin B."/>
            <person name="Qu C."/>
            <person name="Retzel E.F."/>
            <person name="Riddle C."/>
            <person name="Sallet E."/>
            <person name="Samain S."/>
            <person name="Samson N."/>
            <person name="Sanders I."/>
            <person name="Saurat O."/>
            <person name="Scarpelli C."/>
            <person name="Schiex T."/>
            <person name="Segurens B."/>
            <person name="Severin A.J."/>
            <person name="Sherrier D.J."/>
            <person name="Shi R."/>
            <person name="Sims S."/>
            <person name="Singer S.R."/>
            <person name="Sinharoy S."/>
            <person name="Sterck L."/>
            <person name="Viollet A."/>
            <person name="Wang B.B."/>
            <person name="Wang K."/>
            <person name="Wang M."/>
            <person name="Wang X."/>
            <person name="Warfsmann J."/>
            <person name="Weissenbach J."/>
            <person name="White D.D."/>
            <person name="White J.D."/>
            <person name="Wiley G.B."/>
            <person name="Wincker P."/>
            <person name="Xing Y."/>
            <person name="Yang L."/>
            <person name="Yao Z."/>
            <person name="Ying F."/>
            <person name="Zhai J."/>
            <person name="Zhou L."/>
            <person name="Zuber A."/>
            <person name="Denarie J."/>
            <person name="Dixon R.A."/>
            <person name="May G.D."/>
            <person name="Schwartz D.C."/>
            <person name="Rogers J."/>
            <person name="Quetier F."/>
            <person name="Town C.D."/>
            <person name="Roe B.A."/>
        </authorList>
    </citation>
    <scope>NUCLEOTIDE SEQUENCE [LARGE SCALE GENOMIC DNA]</scope>
    <source>
        <strain evidence="1">A17</strain>
        <strain evidence="2 3">cv. Jemalong A17</strain>
    </source>
</reference>
<name>A0A072UI54_MEDTR</name>
<dbReference type="HOGENOM" id="CLU_2501359_0_0_1"/>
<reference evidence="1 3" key="2">
    <citation type="journal article" date="2014" name="BMC Genomics">
        <title>An improved genome release (version Mt4.0) for the model legume Medicago truncatula.</title>
        <authorList>
            <person name="Tang H."/>
            <person name="Krishnakumar V."/>
            <person name="Bidwell S."/>
            <person name="Rosen B."/>
            <person name="Chan A."/>
            <person name="Zhou S."/>
            <person name="Gentzbittel L."/>
            <person name="Childs K.L."/>
            <person name="Yandell M."/>
            <person name="Gundlach H."/>
            <person name="Mayer K.F."/>
            <person name="Schwartz D.C."/>
            <person name="Town C.D."/>
        </authorList>
    </citation>
    <scope>GENOME REANNOTATION</scope>
    <source>
        <strain evidence="1">A17</strain>
        <strain evidence="2 3">cv. Jemalong A17</strain>
    </source>
</reference>
<dbReference type="EnsemblPlants" id="KEH25485">
    <property type="protein sequence ID" value="KEH25485"/>
    <property type="gene ID" value="MTR_6g024145"/>
</dbReference>
<dbReference type="Proteomes" id="UP000002051">
    <property type="component" value="Chromosome 6"/>
</dbReference>
<evidence type="ECO:0000313" key="1">
    <source>
        <dbReference type="EMBL" id="KEH25485.1"/>
    </source>
</evidence>
<evidence type="ECO:0000313" key="3">
    <source>
        <dbReference type="Proteomes" id="UP000002051"/>
    </source>
</evidence>
<gene>
    <name evidence="1" type="ordered locus">MTR_6g024145</name>
</gene>
<dbReference type="EMBL" id="CM001222">
    <property type="protein sequence ID" value="KEH25485.1"/>
    <property type="molecule type" value="Genomic_DNA"/>
</dbReference>
<keyword evidence="3" id="KW-1185">Reference proteome</keyword>
<evidence type="ECO:0000313" key="2">
    <source>
        <dbReference type="EnsemblPlants" id="KEH25485"/>
    </source>
</evidence>
<organism evidence="1 3">
    <name type="scientific">Medicago truncatula</name>
    <name type="common">Barrel medic</name>
    <name type="synonym">Medicago tribuloides</name>
    <dbReference type="NCBI Taxonomy" id="3880"/>
    <lineage>
        <taxon>Eukaryota</taxon>
        <taxon>Viridiplantae</taxon>
        <taxon>Streptophyta</taxon>
        <taxon>Embryophyta</taxon>
        <taxon>Tracheophyta</taxon>
        <taxon>Spermatophyta</taxon>
        <taxon>Magnoliopsida</taxon>
        <taxon>eudicotyledons</taxon>
        <taxon>Gunneridae</taxon>
        <taxon>Pentapetalae</taxon>
        <taxon>rosids</taxon>
        <taxon>fabids</taxon>
        <taxon>Fabales</taxon>
        <taxon>Fabaceae</taxon>
        <taxon>Papilionoideae</taxon>
        <taxon>50 kb inversion clade</taxon>
        <taxon>NPAAA clade</taxon>
        <taxon>Hologalegina</taxon>
        <taxon>IRL clade</taxon>
        <taxon>Trifolieae</taxon>
        <taxon>Medicago</taxon>
    </lineage>
</organism>
<accession>A0A072UI54</accession>
<protein>
    <submittedName>
        <fullName evidence="1 2">Uncharacterized protein</fullName>
    </submittedName>
</protein>
<dbReference type="AlphaFoldDB" id="A0A072UI54"/>